<reference evidence="2" key="3">
    <citation type="submission" date="2018-08" db="UniProtKB">
        <authorList>
            <consortium name="EnsemblPlants"/>
        </authorList>
    </citation>
    <scope>IDENTIFICATION</scope>
    <source>
        <strain evidence="2">cv. Bd21</strain>
    </source>
</reference>
<dbReference type="AlphaFoldDB" id="A0A2K2DA43"/>
<protein>
    <submittedName>
        <fullName evidence="1 2">Uncharacterized protein</fullName>
    </submittedName>
</protein>
<evidence type="ECO:0000313" key="3">
    <source>
        <dbReference type="Proteomes" id="UP000008810"/>
    </source>
</evidence>
<accession>A0A2K2DA43</accession>
<keyword evidence="3" id="KW-1185">Reference proteome</keyword>
<dbReference type="Gramene" id="PNT71160">
    <property type="protein sequence ID" value="PNT71160"/>
    <property type="gene ID" value="BRADI_2g23845v3"/>
</dbReference>
<proteinExistence type="predicted"/>
<evidence type="ECO:0000313" key="2">
    <source>
        <dbReference type="EnsemblPlants" id="PNT71160"/>
    </source>
</evidence>
<dbReference type="Proteomes" id="UP000008810">
    <property type="component" value="Chromosome 2"/>
</dbReference>
<dbReference type="EnsemblPlants" id="PNT71160">
    <property type="protein sequence ID" value="PNT71160"/>
    <property type="gene ID" value="BRADI_2g23845v3"/>
</dbReference>
<dbReference type="ExpressionAtlas" id="A0A2K2DA43">
    <property type="expression patterns" value="baseline"/>
</dbReference>
<reference evidence="1" key="2">
    <citation type="submission" date="2017-06" db="EMBL/GenBank/DDBJ databases">
        <title>WGS assembly of Brachypodium distachyon.</title>
        <authorList>
            <consortium name="The International Brachypodium Initiative"/>
            <person name="Lucas S."/>
            <person name="Harmon-Smith M."/>
            <person name="Lail K."/>
            <person name="Tice H."/>
            <person name="Grimwood J."/>
            <person name="Bruce D."/>
            <person name="Barry K."/>
            <person name="Shu S."/>
            <person name="Lindquist E."/>
            <person name="Wang M."/>
            <person name="Pitluck S."/>
            <person name="Vogel J.P."/>
            <person name="Garvin D.F."/>
            <person name="Mockler T.C."/>
            <person name="Schmutz J."/>
            <person name="Rokhsar D."/>
            <person name="Bevan M.W."/>
        </authorList>
    </citation>
    <scope>NUCLEOTIDE SEQUENCE</scope>
    <source>
        <strain evidence="1">Bd21</strain>
    </source>
</reference>
<dbReference type="EMBL" id="CM000881">
    <property type="protein sequence ID" value="PNT71160.1"/>
    <property type="molecule type" value="Genomic_DNA"/>
</dbReference>
<evidence type="ECO:0000313" key="1">
    <source>
        <dbReference type="EMBL" id="PNT71160.1"/>
    </source>
</evidence>
<organism evidence="1">
    <name type="scientific">Brachypodium distachyon</name>
    <name type="common">Purple false brome</name>
    <name type="synonym">Trachynia distachya</name>
    <dbReference type="NCBI Taxonomy" id="15368"/>
    <lineage>
        <taxon>Eukaryota</taxon>
        <taxon>Viridiplantae</taxon>
        <taxon>Streptophyta</taxon>
        <taxon>Embryophyta</taxon>
        <taxon>Tracheophyta</taxon>
        <taxon>Spermatophyta</taxon>
        <taxon>Magnoliopsida</taxon>
        <taxon>Liliopsida</taxon>
        <taxon>Poales</taxon>
        <taxon>Poaceae</taxon>
        <taxon>BOP clade</taxon>
        <taxon>Pooideae</taxon>
        <taxon>Stipodae</taxon>
        <taxon>Brachypodieae</taxon>
        <taxon>Brachypodium</taxon>
    </lineage>
</organism>
<gene>
    <name evidence="1" type="ORF">BRADI_2g23845v3</name>
</gene>
<sequence length="87" mass="9730">MTLASSFFGSRSLRHLDLSTTEFPLGLHFSPPRHYSNQSRKLLATVAPIDSGDDLRNPSGVRQVFDEITSQDATRTPAALLVRQVWF</sequence>
<name>A0A2K2DA43_BRADI</name>
<reference evidence="1 2" key="1">
    <citation type="journal article" date="2010" name="Nature">
        <title>Genome sequencing and analysis of the model grass Brachypodium distachyon.</title>
        <authorList>
            <consortium name="International Brachypodium Initiative"/>
        </authorList>
    </citation>
    <scope>NUCLEOTIDE SEQUENCE [LARGE SCALE GENOMIC DNA]</scope>
    <source>
        <strain evidence="1 2">Bd21</strain>
    </source>
</reference>